<sequence>MLLATKIVAPILLVGGLLGGGYGATVLSGVSGKDILNGWFGETISEYMLYNRGENSDSQKEVCYKNVKFMGEIKEQSMECGSGWSTNSLNGNEAVIVRAKEESNLKEVLKSFGLDKPSSSERGATGTQSASNTESNRGEQNSWKAKGKGKFFYPKEFSCYSQNKGTNIEVICQRKKTKILDISLSAL</sequence>
<dbReference type="Proteomes" id="UP000008645">
    <property type="component" value="Chromosome"/>
</dbReference>
<evidence type="ECO:0000313" key="2">
    <source>
        <dbReference type="EMBL" id="CBZ40645.1"/>
    </source>
</evidence>
<protein>
    <submittedName>
        <fullName evidence="2">Uncharacterized protein</fullName>
    </submittedName>
</protein>
<dbReference type="HOGENOM" id="CLU_1446198_0_0_14"/>
<gene>
    <name evidence="2" type="ORF">MSUIS_05520</name>
</gene>
<evidence type="ECO:0000256" key="1">
    <source>
        <dbReference type="SAM" id="MobiDB-lite"/>
    </source>
</evidence>
<feature type="compositionally biased region" description="Polar residues" evidence="1">
    <location>
        <begin position="120"/>
        <end position="143"/>
    </location>
</feature>
<dbReference type="RefSeq" id="WP_013609248.1">
    <property type="nucleotide sequence ID" value="NC_015153.1"/>
</dbReference>
<dbReference type="EMBL" id="FQ790233">
    <property type="protein sequence ID" value="CBZ40645.1"/>
    <property type="molecule type" value="Genomic_DNA"/>
</dbReference>
<name>F0V1W4_MYCS3</name>
<feature type="region of interest" description="Disordered" evidence="1">
    <location>
        <begin position="114"/>
        <end position="143"/>
    </location>
</feature>
<accession>F0V1W4</accession>
<organism evidence="2 3">
    <name type="scientific">Mycoplasma suis (strain KI_3806)</name>
    <dbReference type="NCBI Taxonomy" id="708248"/>
    <lineage>
        <taxon>Bacteria</taxon>
        <taxon>Bacillati</taxon>
        <taxon>Mycoplasmatota</taxon>
        <taxon>Mollicutes</taxon>
        <taxon>Mycoplasmataceae</taxon>
        <taxon>Mycoplasma</taxon>
    </lineage>
</organism>
<dbReference type="AlphaFoldDB" id="F0V1W4"/>
<proteinExistence type="predicted"/>
<dbReference type="KEGG" id="msk:MSUIS_05520"/>
<reference evidence="2 3" key="1">
    <citation type="journal article" date="2011" name="J. Bacteriol.">
        <title>Complete genome sequence of the hemotrophic Mycoplasma suis strain KI3806.</title>
        <authorList>
            <person name="Oehlerking J."/>
            <person name="Kube M."/>
            <person name="Felder K.M."/>
            <person name="Matter D."/>
            <person name="Wittenbrink M.M."/>
            <person name="Schwarzenbach S."/>
            <person name="Kramer M.M."/>
            <person name="Hoelzle K."/>
            <person name="Hoelzle L.E."/>
        </authorList>
    </citation>
    <scope>NUCLEOTIDE SEQUENCE [LARGE SCALE GENOMIC DNA]</scope>
    <source>
        <strain evidence="3">KI_3806</strain>
    </source>
</reference>
<evidence type="ECO:0000313" key="3">
    <source>
        <dbReference type="Proteomes" id="UP000008645"/>
    </source>
</evidence>